<sequence length="89" mass="10253">MEITEIRITLRNDDKLKAFVTMTLNNCFVIRGMKIIKGSKGIFVAMPNRRKPDGTYQDLVHPINRGTRQEMEDQIIAKYLEMLEAAPLT</sequence>
<accession>A0A948W277</accession>
<gene>
    <name evidence="4" type="ORF">KJ970_01855</name>
</gene>
<dbReference type="InterPro" id="IPR036751">
    <property type="entry name" value="SpoVG_sf"/>
</dbReference>
<dbReference type="Gene3D" id="3.30.1120.40">
    <property type="entry name" value="Stage V sporulation protein G"/>
    <property type="match status" value="1"/>
</dbReference>
<keyword evidence="2" id="KW-0717">Septation</keyword>
<evidence type="ECO:0000313" key="4">
    <source>
        <dbReference type="EMBL" id="MBU2689647.1"/>
    </source>
</evidence>
<dbReference type="EMBL" id="JAHJDP010000012">
    <property type="protein sequence ID" value="MBU2689647.1"/>
    <property type="molecule type" value="Genomic_DNA"/>
</dbReference>
<evidence type="ECO:0000313" key="5">
    <source>
        <dbReference type="Proteomes" id="UP000777784"/>
    </source>
</evidence>
<keyword evidence="1" id="KW-0132">Cell division</keyword>
<proteinExistence type="predicted"/>
<reference evidence="4" key="1">
    <citation type="submission" date="2021-05" db="EMBL/GenBank/DDBJ databases">
        <title>Energy efficiency and biological interactions define the core microbiome of deep oligotrophic groundwater.</title>
        <authorList>
            <person name="Mehrshad M."/>
            <person name="Lopez-Fernandez M."/>
            <person name="Bell E."/>
            <person name="Bernier-Latmani R."/>
            <person name="Bertilsson S."/>
            <person name="Dopson M."/>
        </authorList>
    </citation>
    <scope>NUCLEOTIDE SEQUENCE</scope>
    <source>
        <strain evidence="4">Modern_marine.mb.64</strain>
    </source>
</reference>
<dbReference type="InterPro" id="IPR007170">
    <property type="entry name" value="SpoVG"/>
</dbReference>
<dbReference type="GO" id="GO:0030435">
    <property type="term" value="P:sporulation resulting in formation of a cellular spore"/>
    <property type="evidence" value="ECO:0007669"/>
    <property type="project" value="InterPro"/>
</dbReference>
<dbReference type="Proteomes" id="UP000777784">
    <property type="component" value="Unassembled WGS sequence"/>
</dbReference>
<name>A0A948W277_UNCEI</name>
<dbReference type="PANTHER" id="PTHR38429:SF1">
    <property type="entry name" value="SEPTATION PROTEIN SPOVG-RELATED"/>
    <property type="match status" value="1"/>
</dbReference>
<dbReference type="GO" id="GO:0000917">
    <property type="term" value="P:division septum assembly"/>
    <property type="evidence" value="ECO:0007669"/>
    <property type="project" value="UniProtKB-KW"/>
</dbReference>
<keyword evidence="3" id="KW-0131">Cell cycle</keyword>
<dbReference type="Pfam" id="PF04026">
    <property type="entry name" value="SpoVG"/>
    <property type="match status" value="1"/>
</dbReference>
<evidence type="ECO:0000256" key="3">
    <source>
        <dbReference type="ARBA" id="ARBA00023306"/>
    </source>
</evidence>
<dbReference type="AlphaFoldDB" id="A0A948W277"/>
<organism evidence="4 5">
    <name type="scientific">Eiseniibacteriota bacterium</name>
    <dbReference type="NCBI Taxonomy" id="2212470"/>
    <lineage>
        <taxon>Bacteria</taxon>
        <taxon>Candidatus Eiseniibacteriota</taxon>
    </lineage>
</organism>
<dbReference type="SUPFAM" id="SSF160537">
    <property type="entry name" value="SpoVG-like"/>
    <property type="match status" value="1"/>
</dbReference>
<protein>
    <submittedName>
        <fullName evidence="4">SpoVG family protein</fullName>
    </submittedName>
</protein>
<comment type="caution">
    <text evidence="4">The sequence shown here is derived from an EMBL/GenBank/DDBJ whole genome shotgun (WGS) entry which is preliminary data.</text>
</comment>
<dbReference type="PANTHER" id="PTHR38429">
    <property type="entry name" value="SEPTATION PROTEIN SPOVG-RELATED"/>
    <property type="match status" value="1"/>
</dbReference>
<evidence type="ECO:0000256" key="1">
    <source>
        <dbReference type="ARBA" id="ARBA00022618"/>
    </source>
</evidence>
<evidence type="ECO:0000256" key="2">
    <source>
        <dbReference type="ARBA" id="ARBA00023210"/>
    </source>
</evidence>